<dbReference type="PANTHER" id="PTHR43670">
    <property type="entry name" value="HEAT SHOCK PROTEIN 26"/>
    <property type="match status" value="1"/>
</dbReference>
<feature type="compositionally biased region" description="Basic and acidic residues" evidence="6">
    <location>
        <begin position="112"/>
        <end position="121"/>
    </location>
</feature>
<keyword evidence="2" id="KW-1003">Cell membrane</keyword>
<protein>
    <recommendedName>
        <fullName evidence="8">SHSP domain-containing protein</fullName>
    </recommendedName>
</protein>
<evidence type="ECO:0000259" key="8">
    <source>
        <dbReference type="PROSITE" id="PS01031"/>
    </source>
</evidence>
<gene>
    <name evidence="9" type="ORF">CQW23_01676</name>
</gene>
<evidence type="ECO:0000313" key="9">
    <source>
        <dbReference type="EMBL" id="PHT59313.1"/>
    </source>
</evidence>
<evidence type="ECO:0000256" key="3">
    <source>
        <dbReference type="ARBA" id="ARBA00022821"/>
    </source>
</evidence>
<keyword evidence="3" id="KW-0611">Plant defense</keyword>
<dbReference type="PROSITE" id="PS01031">
    <property type="entry name" value="SHSP"/>
    <property type="match status" value="1"/>
</dbReference>
<keyword evidence="7" id="KW-0472">Membrane</keyword>
<reference evidence="9 10" key="1">
    <citation type="journal article" date="2017" name="Genome Biol.">
        <title>New reference genome sequences of hot pepper reveal the massive evolution of plant disease-resistance genes by retroduplication.</title>
        <authorList>
            <person name="Kim S."/>
            <person name="Park J."/>
            <person name="Yeom S.I."/>
            <person name="Kim Y.M."/>
            <person name="Seo E."/>
            <person name="Kim K.T."/>
            <person name="Kim M.S."/>
            <person name="Lee J.M."/>
            <person name="Cheong K."/>
            <person name="Shin H.S."/>
            <person name="Kim S.B."/>
            <person name="Han K."/>
            <person name="Lee J."/>
            <person name="Park M."/>
            <person name="Lee H.A."/>
            <person name="Lee H.Y."/>
            <person name="Lee Y."/>
            <person name="Oh S."/>
            <person name="Lee J.H."/>
            <person name="Choi E."/>
            <person name="Choi E."/>
            <person name="Lee S.E."/>
            <person name="Jeon J."/>
            <person name="Kim H."/>
            <person name="Choi G."/>
            <person name="Song H."/>
            <person name="Lee J."/>
            <person name="Lee S.C."/>
            <person name="Kwon J.K."/>
            <person name="Lee H.Y."/>
            <person name="Koo N."/>
            <person name="Hong Y."/>
            <person name="Kim R.W."/>
            <person name="Kang W.H."/>
            <person name="Huh J.H."/>
            <person name="Kang B.C."/>
            <person name="Yang T.J."/>
            <person name="Lee Y.H."/>
            <person name="Bennetzen J.L."/>
            <person name="Choi D."/>
        </authorList>
    </citation>
    <scope>NUCLEOTIDE SEQUENCE [LARGE SCALE GENOMIC DNA]</scope>
    <source>
        <strain evidence="10">cv. PBC81</strain>
    </source>
</reference>
<comment type="caution">
    <text evidence="9">The sequence shown here is derived from an EMBL/GenBank/DDBJ whole genome shotgun (WGS) entry which is preliminary data.</text>
</comment>
<keyword evidence="7" id="KW-1133">Transmembrane helix</keyword>
<dbReference type="Gene3D" id="2.60.40.790">
    <property type="match status" value="1"/>
</dbReference>
<evidence type="ECO:0000256" key="2">
    <source>
        <dbReference type="ARBA" id="ARBA00022475"/>
    </source>
</evidence>
<keyword evidence="10" id="KW-1185">Reference proteome</keyword>
<accession>A0A2G2XP83</accession>
<dbReference type="PANTHER" id="PTHR43670:SF73">
    <property type="entry name" value="INACTIVE PROTEIN RESTRICTED TEV MOVEMENT 2-LIKE"/>
    <property type="match status" value="1"/>
</dbReference>
<feature type="region of interest" description="Disordered" evidence="6">
    <location>
        <begin position="112"/>
        <end position="161"/>
    </location>
</feature>
<dbReference type="GO" id="GO:0034605">
    <property type="term" value="P:cellular response to heat"/>
    <property type="evidence" value="ECO:0007669"/>
    <property type="project" value="TreeGrafter"/>
</dbReference>
<reference evidence="10" key="2">
    <citation type="journal article" date="2017" name="J. Anim. Genet.">
        <title>Multiple reference genome sequences of hot pepper reveal the massive evolution of plant disease resistance genes by retroduplication.</title>
        <authorList>
            <person name="Kim S."/>
            <person name="Park J."/>
            <person name="Yeom S.-I."/>
            <person name="Kim Y.-M."/>
            <person name="Seo E."/>
            <person name="Kim K.-T."/>
            <person name="Kim M.-S."/>
            <person name="Lee J.M."/>
            <person name="Cheong K."/>
            <person name="Shin H.-S."/>
            <person name="Kim S.-B."/>
            <person name="Han K."/>
            <person name="Lee J."/>
            <person name="Park M."/>
            <person name="Lee H.-A."/>
            <person name="Lee H.-Y."/>
            <person name="Lee Y."/>
            <person name="Oh S."/>
            <person name="Lee J.H."/>
            <person name="Choi E."/>
            <person name="Choi E."/>
            <person name="Lee S.E."/>
            <person name="Jeon J."/>
            <person name="Kim H."/>
            <person name="Choi G."/>
            <person name="Song H."/>
            <person name="Lee J."/>
            <person name="Lee S.-C."/>
            <person name="Kwon J.-K."/>
            <person name="Lee H.-Y."/>
            <person name="Koo N."/>
            <person name="Hong Y."/>
            <person name="Kim R.W."/>
            <person name="Kang W.-H."/>
            <person name="Huh J.H."/>
            <person name="Kang B.-C."/>
            <person name="Yang T.-J."/>
            <person name="Lee Y.-H."/>
            <person name="Bennetzen J.L."/>
            <person name="Choi D."/>
        </authorList>
    </citation>
    <scope>NUCLEOTIDE SEQUENCE [LARGE SCALE GENOMIC DNA]</scope>
    <source>
        <strain evidence="10">cv. PBC81</strain>
    </source>
</reference>
<sequence length="233" mass="26070">MDSITPAQVYEDFVPSTKLVQEEHFDILHLTLPGFKKEQMNVQLTKTGILKISGQRPIGQNKWQRFQKEFHVAENCDKSKISAKFENDILHVKQPKLITSPVKKDDELAAKEAENTPEAKRQTTTSPDEFSKQDNADTTDGSSSSSRSFSESESESTQELEMFVPSSELVQEQHSDTIHLNLPDDETITNVSYLAANLKKPRRMIKMTLVGLSVLGIGLYVANVMKSANEAGK</sequence>
<evidence type="ECO:0000256" key="6">
    <source>
        <dbReference type="SAM" id="MobiDB-lite"/>
    </source>
</evidence>
<evidence type="ECO:0000256" key="5">
    <source>
        <dbReference type="RuleBase" id="RU003616"/>
    </source>
</evidence>
<evidence type="ECO:0000256" key="4">
    <source>
        <dbReference type="PROSITE-ProRule" id="PRU00285"/>
    </source>
</evidence>
<dbReference type="CDD" id="cd06464">
    <property type="entry name" value="ACD_sHsps-like"/>
    <property type="match status" value="1"/>
</dbReference>
<evidence type="ECO:0000256" key="7">
    <source>
        <dbReference type="SAM" id="Phobius"/>
    </source>
</evidence>
<feature type="domain" description="SHSP" evidence="8">
    <location>
        <begin position="8"/>
        <end position="111"/>
    </location>
</feature>
<dbReference type="Pfam" id="PF00011">
    <property type="entry name" value="HSP20"/>
    <property type="match status" value="1"/>
</dbReference>
<dbReference type="SUPFAM" id="SSF49764">
    <property type="entry name" value="HSP20-like chaperones"/>
    <property type="match status" value="1"/>
</dbReference>
<dbReference type="Proteomes" id="UP000224567">
    <property type="component" value="Unassembled WGS sequence"/>
</dbReference>
<proteinExistence type="inferred from homology"/>
<keyword evidence="7" id="KW-0812">Transmembrane</keyword>
<evidence type="ECO:0000256" key="1">
    <source>
        <dbReference type="ARBA" id="ARBA00004162"/>
    </source>
</evidence>
<dbReference type="GO" id="GO:0005886">
    <property type="term" value="C:plasma membrane"/>
    <property type="evidence" value="ECO:0007669"/>
    <property type="project" value="UniProtKB-SubCell"/>
</dbReference>
<name>A0A2G2XP83_CAPBA</name>
<organism evidence="9 10">
    <name type="scientific">Capsicum baccatum</name>
    <name type="common">Peruvian pepper</name>
    <dbReference type="NCBI Taxonomy" id="33114"/>
    <lineage>
        <taxon>Eukaryota</taxon>
        <taxon>Viridiplantae</taxon>
        <taxon>Streptophyta</taxon>
        <taxon>Embryophyta</taxon>
        <taxon>Tracheophyta</taxon>
        <taxon>Spermatophyta</taxon>
        <taxon>Magnoliopsida</taxon>
        <taxon>eudicotyledons</taxon>
        <taxon>Gunneridae</taxon>
        <taxon>Pentapetalae</taxon>
        <taxon>asterids</taxon>
        <taxon>lamiids</taxon>
        <taxon>Solanales</taxon>
        <taxon>Solanaceae</taxon>
        <taxon>Solanoideae</taxon>
        <taxon>Capsiceae</taxon>
        <taxon>Capsicum</taxon>
    </lineage>
</organism>
<dbReference type="OrthoDB" id="1431247at2759"/>
<feature type="compositionally biased region" description="Low complexity" evidence="6">
    <location>
        <begin position="142"/>
        <end position="151"/>
    </location>
</feature>
<dbReference type="InterPro" id="IPR002068">
    <property type="entry name" value="A-crystallin/Hsp20_dom"/>
</dbReference>
<dbReference type="GO" id="GO:0006952">
    <property type="term" value="P:defense response"/>
    <property type="evidence" value="ECO:0007669"/>
    <property type="project" value="UniProtKB-KW"/>
</dbReference>
<feature type="transmembrane region" description="Helical" evidence="7">
    <location>
        <begin position="207"/>
        <end position="225"/>
    </location>
</feature>
<comment type="similarity">
    <text evidence="4 5">Belongs to the small heat shock protein (HSP20) family.</text>
</comment>
<evidence type="ECO:0000313" key="10">
    <source>
        <dbReference type="Proteomes" id="UP000224567"/>
    </source>
</evidence>
<dbReference type="AlphaFoldDB" id="A0A2G2XP83"/>
<comment type="subcellular location">
    <subcellularLocation>
        <location evidence="1">Cell membrane</location>
        <topology evidence="1">Single-pass membrane protein</topology>
    </subcellularLocation>
</comment>
<dbReference type="EMBL" id="MLFT02000001">
    <property type="protein sequence ID" value="PHT59313.1"/>
    <property type="molecule type" value="Genomic_DNA"/>
</dbReference>
<dbReference type="InterPro" id="IPR008978">
    <property type="entry name" value="HSP20-like_chaperone"/>
</dbReference>